<keyword evidence="3" id="KW-1185">Reference proteome</keyword>
<dbReference type="EMBL" id="PGOL01000498">
    <property type="protein sequence ID" value="PKI69503.1"/>
    <property type="molecule type" value="Genomic_DNA"/>
</dbReference>
<dbReference type="Proteomes" id="UP000233551">
    <property type="component" value="Unassembled WGS sequence"/>
</dbReference>
<name>A0A2I0KMK5_PUNGR</name>
<evidence type="ECO:0000256" key="1">
    <source>
        <dbReference type="SAM" id="MobiDB-lite"/>
    </source>
</evidence>
<sequence length="131" mass="14932">MTSTHTMGKRETWEPTHFGMGETTLDPWSKGTLGHTHPRVAGCYLALMYEEKSRGSGRESHKTRIEGHGWMTRVWAAAAVRGRMGRHAHSGHETVRGQARWTPKRRIYTSTGRPEHAEPWTSSKNVREVRV</sequence>
<evidence type="ECO:0000313" key="3">
    <source>
        <dbReference type="Proteomes" id="UP000233551"/>
    </source>
</evidence>
<proteinExistence type="predicted"/>
<evidence type="ECO:0000313" key="2">
    <source>
        <dbReference type="EMBL" id="PKI69503.1"/>
    </source>
</evidence>
<reference evidence="2 3" key="1">
    <citation type="submission" date="2017-11" db="EMBL/GenBank/DDBJ databases">
        <title>De-novo sequencing of pomegranate (Punica granatum L.) genome.</title>
        <authorList>
            <person name="Akparov Z."/>
            <person name="Amiraslanov A."/>
            <person name="Hajiyeva S."/>
            <person name="Abbasov M."/>
            <person name="Kaur K."/>
            <person name="Hamwieh A."/>
            <person name="Solovyev V."/>
            <person name="Salamov A."/>
            <person name="Braich B."/>
            <person name="Kosarev P."/>
            <person name="Mahmoud A."/>
            <person name="Hajiyev E."/>
            <person name="Babayeva S."/>
            <person name="Izzatullayeva V."/>
            <person name="Mammadov A."/>
            <person name="Mammadov A."/>
            <person name="Sharifova S."/>
            <person name="Ojaghi J."/>
            <person name="Eynullazada K."/>
            <person name="Bayramov B."/>
            <person name="Abdulazimova A."/>
            <person name="Shahmuradov I."/>
        </authorList>
    </citation>
    <scope>NUCLEOTIDE SEQUENCE [LARGE SCALE GENOMIC DNA]</scope>
    <source>
        <strain evidence="3">cv. AG2017</strain>
        <tissue evidence="2">Leaf</tissue>
    </source>
</reference>
<protein>
    <submittedName>
        <fullName evidence="2">Uncharacterized protein</fullName>
    </submittedName>
</protein>
<accession>A0A2I0KMK5</accession>
<dbReference type="AlphaFoldDB" id="A0A2I0KMK5"/>
<organism evidence="2 3">
    <name type="scientific">Punica granatum</name>
    <name type="common">Pomegranate</name>
    <dbReference type="NCBI Taxonomy" id="22663"/>
    <lineage>
        <taxon>Eukaryota</taxon>
        <taxon>Viridiplantae</taxon>
        <taxon>Streptophyta</taxon>
        <taxon>Embryophyta</taxon>
        <taxon>Tracheophyta</taxon>
        <taxon>Spermatophyta</taxon>
        <taxon>Magnoliopsida</taxon>
        <taxon>eudicotyledons</taxon>
        <taxon>Gunneridae</taxon>
        <taxon>Pentapetalae</taxon>
        <taxon>rosids</taxon>
        <taxon>malvids</taxon>
        <taxon>Myrtales</taxon>
        <taxon>Lythraceae</taxon>
        <taxon>Punica</taxon>
    </lineage>
</organism>
<comment type="caution">
    <text evidence="2">The sequence shown here is derived from an EMBL/GenBank/DDBJ whole genome shotgun (WGS) entry which is preliminary data.</text>
</comment>
<feature type="region of interest" description="Disordered" evidence="1">
    <location>
        <begin position="85"/>
        <end position="131"/>
    </location>
</feature>
<feature type="region of interest" description="Disordered" evidence="1">
    <location>
        <begin position="1"/>
        <end position="21"/>
    </location>
</feature>
<gene>
    <name evidence="2" type="ORF">CRG98_010106</name>
</gene>